<reference evidence="2 3" key="1">
    <citation type="submission" date="2019-03" db="EMBL/GenBank/DDBJ databases">
        <title>Draft genome sequence of Xylaria hypoxylon DSM 108379, a ubiquitous saprotrophic-parasitic fungi on hardwood.</title>
        <authorList>
            <person name="Buettner E."/>
            <person name="Leonhardt S."/>
            <person name="Gebauer A.M."/>
            <person name="Liers C."/>
            <person name="Hofrichter M."/>
            <person name="Kellner H."/>
        </authorList>
    </citation>
    <scope>NUCLEOTIDE SEQUENCE [LARGE SCALE GENOMIC DNA]</scope>
    <source>
        <strain evidence="2 3">DSM 108379</strain>
    </source>
</reference>
<accession>A0A4Z0Z7L0</accession>
<feature type="compositionally biased region" description="Polar residues" evidence="1">
    <location>
        <begin position="103"/>
        <end position="117"/>
    </location>
</feature>
<feature type="compositionally biased region" description="Low complexity" evidence="1">
    <location>
        <begin position="73"/>
        <end position="84"/>
    </location>
</feature>
<evidence type="ECO:0000256" key="1">
    <source>
        <dbReference type="SAM" id="MobiDB-lite"/>
    </source>
</evidence>
<sequence length="201" mass="22677">MSELVFSFDDIEMDSDMNLASQSCDSISLLSPSPSSSASQSGYVTISDMDLDLDIKWECTFTELYNRDERGRTISSPPTTSSSPDNREQQRNRQESLLHLNAPQESAHSPTPESTTPRTKKFQDSMLSLLSLLPPERYLSPSPSIKEGRFEEAETRQYDFVLQRTARYLLPLVYYQSLMRIEITAIAESLLAVKSDGGYNL</sequence>
<evidence type="ECO:0000313" key="2">
    <source>
        <dbReference type="EMBL" id="TGJ87475.1"/>
    </source>
</evidence>
<dbReference type="Proteomes" id="UP000297716">
    <property type="component" value="Unassembled WGS sequence"/>
</dbReference>
<protein>
    <submittedName>
        <fullName evidence="2">Uncharacterized protein</fullName>
    </submittedName>
</protein>
<keyword evidence="3" id="KW-1185">Reference proteome</keyword>
<dbReference type="EMBL" id="SKBN01000013">
    <property type="protein sequence ID" value="TGJ87475.1"/>
    <property type="molecule type" value="Genomic_DNA"/>
</dbReference>
<gene>
    <name evidence="2" type="ORF">E0Z10_g1245</name>
</gene>
<evidence type="ECO:0000313" key="3">
    <source>
        <dbReference type="Proteomes" id="UP000297716"/>
    </source>
</evidence>
<organism evidence="2 3">
    <name type="scientific">Xylaria hypoxylon</name>
    <dbReference type="NCBI Taxonomy" id="37992"/>
    <lineage>
        <taxon>Eukaryota</taxon>
        <taxon>Fungi</taxon>
        <taxon>Dikarya</taxon>
        <taxon>Ascomycota</taxon>
        <taxon>Pezizomycotina</taxon>
        <taxon>Sordariomycetes</taxon>
        <taxon>Xylariomycetidae</taxon>
        <taxon>Xylariales</taxon>
        <taxon>Xylariaceae</taxon>
        <taxon>Xylaria</taxon>
    </lineage>
</organism>
<proteinExistence type="predicted"/>
<comment type="caution">
    <text evidence="2">The sequence shown here is derived from an EMBL/GenBank/DDBJ whole genome shotgun (WGS) entry which is preliminary data.</text>
</comment>
<dbReference type="AlphaFoldDB" id="A0A4Z0Z7L0"/>
<feature type="compositionally biased region" description="Basic and acidic residues" evidence="1">
    <location>
        <begin position="85"/>
        <end position="96"/>
    </location>
</feature>
<feature type="region of interest" description="Disordered" evidence="1">
    <location>
        <begin position="69"/>
        <end position="120"/>
    </location>
</feature>
<name>A0A4Z0Z7L0_9PEZI</name>